<protein>
    <submittedName>
        <fullName evidence="1">SET binding factor 2</fullName>
    </submittedName>
</protein>
<dbReference type="OpenTargets" id="ENSG00000133812"/>
<name>A0A8I5KT92_HUMAN</name>
<dbReference type="EMBL" id="AC015700">
    <property type="status" value="NOT_ANNOTATED_CDS"/>
    <property type="molecule type" value="Genomic_DNA"/>
</dbReference>
<dbReference type="Ensembl" id="ENST00000688739.1">
    <property type="protein sequence ID" value="ENSP00000510449.1"/>
    <property type="gene ID" value="ENSG00000133812.19"/>
</dbReference>
<reference evidence="1 2" key="1">
    <citation type="journal article" date="2001" name="Nature">
        <title>Initial sequencing and analysis of the human genome.</title>
        <authorList>
            <consortium name="International Human Genome Sequencing Consortium"/>
            <person name="Lander E.S."/>
            <person name="Linton L.M."/>
            <person name="Birren B."/>
            <person name="Nusbaum C."/>
            <person name="Zody M.C."/>
            <person name="Baldwin J."/>
            <person name="Devon K."/>
            <person name="Dewar K."/>
            <person name="Doyle M."/>
            <person name="FitzHugh W."/>
            <person name="Funke R."/>
            <person name="Gage D."/>
            <person name="Harris K."/>
            <person name="Heaford A."/>
            <person name="Howland J."/>
            <person name="Kann L."/>
            <person name="Lehoczky J."/>
            <person name="LeVine R."/>
            <person name="McEwan P."/>
            <person name="McKernan K."/>
            <person name="Meldrim J."/>
            <person name="Mesirov J.P."/>
            <person name="Miranda C."/>
            <person name="Morris W."/>
            <person name="Naylor J."/>
            <person name="Raymond C."/>
            <person name="Rosetti M."/>
            <person name="Santos R."/>
            <person name="Sheridan A."/>
            <person name="Sougnez C."/>
            <person name="Stange-Thomann N."/>
            <person name="Stojanovic N."/>
            <person name="Subramanian A."/>
            <person name="Wyman D."/>
            <person name="Rogers J."/>
            <person name="Sulston J."/>
            <person name="Ainscough R."/>
            <person name="Beck S."/>
            <person name="Bentley D."/>
            <person name="Burton J."/>
            <person name="Clee C."/>
            <person name="Carter N."/>
            <person name="Coulson A."/>
            <person name="Deadman R."/>
            <person name="Deloukas P."/>
            <person name="Dunham A."/>
            <person name="Dunham I."/>
            <person name="Durbin R."/>
            <person name="French L."/>
            <person name="Grafham D."/>
            <person name="Gregory S."/>
            <person name="Hubbard T."/>
            <person name="Humphray S."/>
            <person name="Hunt A."/>
            <person name="Jones M."/>
            <person name="Lloyd C."/>
            <person name="McMurray A."/>
            <person name="Matthews L."/>
            <person name="Mercer S."/>
            <person name="Milne S."/>
            <person name="Mullikin J.C."/>
            <person name="Mungall A."/>
            <person name="Plumb R."/>
            <person name="Ross M."/>
            <person name="Shownkeen R."/>
            <person name="Sims S."/>
            <person name="Waterston R.H."/>
            <person name="Wilson R.K."/>
            <person name="Hillier L.W."/>
            <person name="McPherson J.D."/>
            <person name="Marra M.A."/>
            <person name="Mardis E.R."/>
            <person name="Fulton L.A."/>
            <person name="Chinwalla A.T."/>
            <person name="Pepin K.H."/>
            <person name="Gish W.R."/>
            <person name="Chissoe S.L."/>
            <person name="Wendl M.C."/>
            <person name="Delehaunty K.D."/>
            <person name="Miner T.L."/>
            <person name="Delehaunty A."/>
            <person name="Kramer J.B."/>
            <person name="Cook L.L."/>
            <person name="Fulton R.S."/>
            <person name="Johnson D.L."/>
            <person name="Minx P.J."/>
            <person name="Clifton S.W."/>
            <person name="Hawkins T."/>
            <person name="Branscomb E."/>
            <person name="Predki P."/>
            <person name="Richardson P."/>
            <person name="Wenning S."/>
            <person name="Slezak T."/>
            <person name="Doggett N."/>
            <person name="Cheng J.F."/>
            <person name="Olsen A."/>
            <person name="Lucas S."/>
            <person name="Elkin C."/>
            <person name="Uberbacher E."/>
            <person name="Frazier M."/>
            <person name="Gibbs R.A."/>
            <person name="Muzny D.M."/>
            <person name="Scherer S.E."/>
            <person name="Bouck J.B."/>
            <person name="Sodergren E.J."/>
            <person name="Worley K.C."/>
            <person name="Rives C.M."/>
            <person name="Gorrell J.H."/>
            <person name="Metzker M.L."/>
            <person name="Naylor S.L."/>
            <person name="Kucherlapati R.S."/>
            <person name="Nelson D.L."/>
            <person name="Weinstock G.M."/>
            <person name="Sakaki Y."/>
            <person name="Fujiyama A."/>
            <person name="Hattori M."/>
            <person name="Yada T."/>
            <person name="Toyoda A."/>
            <person name="Itoh T."/>
            <person name="Kawagoe C."/>
            <person name="Watanabe H."/>
            <person name="Totoki Y."/>
            <person name="Taylor T."/>
            <person name="Weissenbach J."/>
            <person name="Heilig R."/>
            <person name="Saurin W."/>
            <person name="Artiguenave F."/>
            <person name="Brottier P."/>
            <person name="Bruls T."/>
            <person name="Pelletier E."/>
            <person name="Robert C."/>
            <person name="Wincker P."/>
            <person name="Smith D.R."/>
            <person name="Doucette-Stamm L."/>
            <person name="Rubenfield M."/>
            <person name="Weinstock K."/>
            <person name="Lee H.M."/>
            <person name="Dubois J."/>
            <person name="Rosenthal A."/>
            <person name="Platzer M."/>
            <person name="Nyakatura G."/>
            <person name="Taudien S."/>
            <person name="Rump A."/>
            <person name="Yang H."/>
            <person name="Yu J."/>
            <person name="Wang J."/>
            <person name="Huang G."/>
            <person name="Gu J."/>
            <person name="Hood L."/>
            <person name="Rowen L."/>
            <person name="Madan A."/>
            <person name="Qin S."/>
            <person name="Davis R.W."/>
            <person name="Federspiel N.A."/>
            <person name="Abola A.P."/>
            <person name="Proctor M.J."/>
            <person name="Myers R.M."/>
            <person name="Schmutz J."/>
            <person name="Dickson M."/>
            <person name="Grimwood J."/>
            <person name="Cox D.R."/>
            <person name="Olson M.V."/>
            <person name="Kaul R."/>
            <person name="Raymond C."/>
            <person name="Shimizu N."/>
            <person name="Kawasaki K."/>
            <person name="Minoshima S."/>
            <person name="Evans G.A."/>
            <person name="Athanasiou M."/>
            <person name="Schultz R."/>
            <person name="Roe B.A."/>
            <person name="Chen F."/>
            <person name="Pan H."/>
            <person name="Ramser J."/>
            <person name="Lehrach H."/>
            <person name="Reinhardt R."/>
            <person name="McCombie W.R."/>
            <person name="de la Bastide M."/>
            <person name="Dedhia N."/>
            <person name="Blocker H."/>
            <person name="Hornischer K."/>
            <person name="Nordsiek G."/>
            <person name="Agarwala R."/>
            <person name="Aravind L."/>
            <person name="Bailey J.A."/>
            <person name="Bateman A."/>
            <person name="Batzoglou S."/>
            <person name="Birney E."/>
            <person name="Bork P."/>
            <person name="Brown D.G."/>
            <person name="Burge C.B."/>
            <person name="Cerutti L."/>
            <person name="Chen H.C."/>
            <person name="Church D."/>
            <person name="Clamp M."/>
            <person name="Copley R.R."/>
            <person name="Doerks T."/>
            <person name="Eddy S.R."/>
            <person name="Eichler E.E."/>
            <person name="Furey T.S."/>
            <person name="Galagan J."/>
            <person name="Gilbert J.G."/>
            <person name="Harmon C."/>
            <person name="Hayashizaki Y."/>
            <person name="Haussler D."/>
            <person name="Hermjakob H."/>
            <person name="Hokamp K."/>
            <person name="Jang W."/>
            <person name="Johnson L.S."/>
            <person name="Jones T.A."/>
            <person name="Kasif S."/>
            <person name="Kaspryzk A."/>
            <person name="Kennedy S."/>
            <person name="Kent W.J."/>
            <person name="Kitts P."/>
            <person name="Koonin E.V."/>
            <person name="Korf I."/>
            <person name="Kulp D."/>
            <person name="Lancet D."/>
            <person name="Lowe T.M."/>
            <person name="McLysaght A."/>
            <person name="Mikkelsen T."/>
            <person name="Moran J.V."/>
            <person name="Mulder N."/>
            <person name="Pollara V.J."/>
            <person name="Ponting C.P."/>
            <person name="Schuler G."/>
            <person name="Schultz J."/>
            <person name="Slater G."/>
            <person name="Smit A.F."/>
            <person name="Stupka E."/>
            <person name="Szustakowski J."/>
            <person name="Thierry-Mieg D."/>
            <person name="Thierry-Mieg J."/>
            <person name="Wagner L."/>
            <person name="Wallis J."/>
            <person name="Wheeler R."/>
            <person name="Williams A."/>
            <person name="Wolf Y.I."/>
            <person name="Wolfe K.H."/>
            <person name="Yang S.P."/>
            <person name="Yeh R.F."/>
            <person name="Collins F."/>
            <person name="Guyer M.S."/>
            <person name="Peterson J."/>
            <person name="Felsenfeld A."/>
            <person name="Wetterstrand K.A."/>
            <person name="Patrinos A."/>
            <person name="Morgan M.J."/>
            <person name="de Jong P."/>
            <person name="Catanese J.J."/>
            <person name="Osoegawa K."/>
            <person name="Shizuya H."/>
            <person name="Choi S."/>
            <person name="Chen Y.J."/>
        </authorList>
    </citation>
    <scope>NUCLEOTIDE SEQUENCE [LARGE SCALE GENOMIC DNA]</scope>
</reference>
<dbReference type="AlphaFoldDB" id="A0A8I5KT92"/>
<reference evidence="1" key="4">
    <citation type="submission" date="2025-08" db="UniProtKB">
        <authorList>
            <consortium name="Ensembl"/>
        </authorList>
    </citation>
    <scope>IDENTIFICATION</scope>
</reference>
<dbReference type="Proteomes" id="UP000005640">
    <property type="component" value="Chromosome 11"/>
</dbReference>
<keyword evidence="3" id="KW-1267">Proteomics identification</keyword>
<dbReference type="GeneTree" id="ENSGT00940000155385"/>
<dbReference type="EMBL" id="KF455324">
    <property type="status" value="NOT_ANNOTATED_CDS"/>
    <property type="molecule type" value="Genomic_DNA"/>
</dbReference>
<accession>A0A8I5KT92</accession>
<keyword evidence="2" id="KW-1185">Reference proteome</keyword>
<dbReference type="EMBL" id="AC080023">
    <property type="status" value="NOT_ANNOTATED_CDS"/>
    <property type="molecule type" value="Genomic_DNA"/>
</dbReference>
<evidence type="ECO:0007829" key="3">
    <source>
        <dbReference type="PeptideAtlas" id="A0A8I5KT92"/>
    </source>
</evidence>
<reference evidence="1 2" key="3">
    <citation type="journal article" date="2006" name="Nature">
        <title>Human chromosome 11 DNA sequence and analysis including novel gene identification.</title>
        <authorList>
            <person name="Taylor T.D."/>
            <person name="Noguchi H."/>
            <person name="Totoki Y."/>
            <person name="Toyoda A."/>
            <person name="Kuroki Y."/>
            <person name="Dewar K."/>
            <person name="Lloyd C."/>
            <person name="Itoh T."/>
            <person name="Takeda T."/>
            <person name="Kim D.W."/>
            <person name="She X."/>
            <person name="Barlow K.F."/>
            <person name="Bloom T."/>
            <person name="Bruford E."/>
            <person name="Chang J.L."/>
            <person name="Cuomo C.A."/>
            <person name="Eichler E."/>
            <person name="FitzGerald M.G."/>
            <person name="Jaffe D.B."/>
            <person name="LaButti K."/>
            <person name="Nicol R."/>
            <person name="Park H.S."/>
            <person name="Seaman C."/>
            <person name="Sougnez C."/>
            <person name="Yang X."/>
            <person name="Zimmer A.R."/>
            <person name="Zody M.C."/>
            <person name="Birren B.W."/>
            <person name="Nusbaum C."/>
            <person name="Fujiyama A."/>
            <person name="Hattori M."/>
            <person name="Rogers J."/>
            <person name="Lander E.S."/>
            <person name="Sakaki Y."/>
        </authorList>
    </citation>
    <scope>NUCLEOTIDE SEQUENCE [LARGE SCALE GENOMIC DNA]</scope>
</reference>
<evidence type="ECO:0000313" key="2">
    <source>
        <dbReference type="Proteomes" id="UP000005640"/>
    </source>
</evidence>
<dbReference type="EMBL" id="AC026250">
    <property type="status" value="NOT_ANNOTATED_CDS"/>
    <property type="molecule type" value="Genomic_DNA"/>
</dbReference>
<proteinExistence type="evidence at protein level"/>
<dbReference type="OrthoDB" id="74314at2759"/>
<gene>
    <name evidence="1" type="primary">SBF2</name>
</gene>
<reference evidence="1 2" key="2">
    <citation type="journal article" date="2004" name="Nature">
        <title>Finishing the euchromatic sequence of the human genome.</title>
        <authorList>
            <consortium name="International Human Genome Sequencing Consortium"/>
        </authorList>
    </citation>
    <scope>NUCLEOTIDE SEQUENCE [LARGE SCALE GENOMIC DNA]</scope>
</reference>
<dbReference type="EMBL" id="AC100763">
    <property type="status" value="NOT_ANNOTATED_CDS"/>
    <property type="molecule type" value="Genomic_DNA"/>
</dbReference>
<dbReference type="HGNC" id="HGNC:2135">
    <property type="gene designation" value="SBF2"/>
</dbReference>
<dbReference type="EMBL" id="KF570262">
    <property type="status" value="NOT_ANNOTATED_CDS"/>
    <property type="molecule type" value="Genomic_DNA"/>
</dbReference>
<reference evidence="1" key="5">
    <citation type="submission" date="2025-09" db="UniProtKB">
        <authorList>
            <consortium name="Ensembl"/>
        </authorList>
    </citation>
    <scope>IDENTIFICATION</scope>
</reference>
<sequence length="44" mass="4958">MARLADYFIVVGYDHEKPVLSAWRVAAVQREEAANVLCGCPDRH</sequence>
<evidence type="ECO:0000313" key="1">
    <source>
        <dbReference type="Ensembl" id="ENSP00000510449.1"/>
    </source>
</evidence>
<organism evidence="1 2">
    <name type="scientific">Homo sapiens</name>
    <name type="common">Human</name>
    <dbReference type="NCBI Taxonomy" id="9606"/>
    <lineage>
        <taxon>Eukaryota</taxon>
        <taxon>Metazoa</taxon>
        <taxon>Chordata</taxon>
        <taxon>Craniata</taxon>
        <taxon>Vertebrata</taxon>
        <taxon>Euteleostomi</taxon>
        <taxon>Mammalia</taxon>
        <taxon>Eutheria</taxon>
        <taxon>Euarchontoglires</taxon>
        <taxon>Primates</taxon>
        <taxon>Haplorrhini</taxon>
        <taxon>Catarrhini</taxon>
        <taxon>Hominidae</taxon>
        <taxon>Homo</taxon>
    </lineage>
</organism>
<dbReference type="EMBL" id="AC011092">
    <property type="status" value="NOT_ANNOTATED_CDS"/>
    <property type="molecule type" value="Genomic_DNA"/>
</dbReference>
<dbReference type="Ensembl" id="ENST00000688739.1">
    <property type="protein sequence ID" value="ENSP00000510449.1"/>
    <property type="gene ID" value="ENSG00000133812.18"/>
</dbReference>